<evidence type="ECO:0000313" key="9">
    <source>
        <dbReference type="Proteomes" id="UP000518300"/>
    </source>
</evidence>
<feature type="transmembrane region" description="Helical" evidence="7">
    <location>
        <begin position="271"/>
        <end position="288"/>
    </location>
</feature>
<dbReference type="GO" id="GO:0016020">
    <property type="term" value="C:membrane"/>
    <property type="evidence" value="ECO:0007669"/>
    <property type="project" value="UniProtKB-SubCell"/>
</dbReference>
<dbReference type="AlphaFoldDB" id="A0A848M2I4"/>
<evidence type="ECO:0000256" key="6">
    <source>
        <dbReference type="SAM" id="MobiDB-lite"/>
    </source>
</evidence>
<feature type="transmembrane region" description="Helical" evidence="7">
    <location>
        <begin position="7"/>
        <end position="24"/>
    </location>
</feature>
<comment type="subcellular location">
    <subcellularLocation>
        <location evidence="1">Membrane</location>
        <topology evidence="1">Multi-pass membrane protein</topology>
    </subcellularLocation>
</comment>
<feature type="compositionally biased region" description="Polar residues" evidence="6">
    <location>
        <begin position="381"/>
        <end position="390"/>
    </location>
</feature>
<organism evidence="8 9">
    <name type="scientific">Pyxidicoccus fallax</name>
    <dbReference type="NCBI Taxonomy" id="394095"/>
    <lineage>
        <taxon>Bacteria</taxon>
        <taxon>Pseudomonadati</taxon>
        <taxon>Myxococcota</taxon>
        <taxon>Myxococcia</taxon>
        <taxon>Myxococcales</taxon>
        <taxon>Cystobacterineae</taxon>
        <taxon>Myxococcaceae</taxon>
        <taxon>Pyxidicoccus</taxon>
    </lineage>
</organism>
<feature type="region of interest" description="Disordered" evidence="6">
    <location>
        <begin position="359"/>
        <end position="390"/>
    </location>
</feature>
<reference evidence="8 9" key="1">
    <citation type="submission" date="2020-04" db="EMBL/GenBank/DDBJ databases">
        <title>Draft genome of Pyxidicoccus fallax type strain.</title>
        <authorList>
            <person name="Whitworth D.E."/>
        </authorList>
    </citation>
    <scope>NUCLEOTIDE SEQUENCE [LARGE SCALE GENOMIC DNA]</scope>
    <source>
        <strain evidence="8 9">DSM 14698</strain>
    </source>
</reference>
<dbReference type="PANTHER" id="PTHR21716">
    <property type="entry name" value="TRANSMEMBRANE PROTEIN"/>
    <property type="match status" value="1"/>
</dbReference>
<feature type="transmembrane region" description="Helical" evidence="7">
    <location>
        <begin position="148"/>
        <end position="171"/>
    </location>
</feature>
<dbReference type="Pfam" id="PF01594">
    <property type="entry name" value="AI-2E_transport"/>
    <property type="match status" value="1"/>
</dbReference>
<proteinExistence type="inferred from homology"/>
<evidence type="ECO:0000256" key="1">
    <source>
        <dbReference type="ARBA" id="ARBA00004141"/>
    </source>
</evidence>
<comment type="caution">
    <text evidence="8">The sequence shown here is derived from an EMBL/GenBank/DDBJ whole genome shotgun (WGS) entry which is preliminary data.</text>
</comment>
<feature type="transmembrane region" description="Helical" evidence="7">
    <location>
        <begin position="63"/>
        <end position="86"/>
    </location>
</feature>
<feature type="transmembrane region" description="Helical" evidence="7">
    <location>
        <begin position="30"/>
        <end position="51"/>
    </location>
</feature>
<feature type="compositionally biased region" description="Low complexity" evidence="6">
    <location>
        <begin position="359"/>
        <end position="371"/>
    </location>
</feature>
<feature type="transmembrane region" description="Helical" evidence="7">
    <location>
        <begin position="308"/>
        <end position="334"/>
    </location>
</feature>
<keyword evidence="9" id="KW-1185">Reference proteome</keyword>
<feature type="transmembrane region" description="Helical" evidence="7">
    <location>
        <begin position="201"/>
        <end position="229"/>
    </location>
</feature>
<sequence>MGDTRRWSNFVFAGLFALALILFSRILLPFLMPVLLGGFLVVLFMPVQDYLCQKLRGRKSLSAGLSTLTVFLLILAPLALVGWMVARELLQFVGQAQDLLEQVDLRHQFASSLPRGLSRYIRFDPESAETERALVTAVTGGAALLKDVVSAGAELVINMFLMTVAMYYFFLDGRRLVSEVMRLIPLDRRYFEAFSREFTDVAYAIVYGNTVTAIIQGAVGFVGLLIAGVPHAGVWGAAMVLVALVPVGGTALVWGPIGVVLIAANKVTEGVFLLSWGTFLVGSIDNVIRPKLCGARMALHPLLVFLSMFGGLAVFGMMGLLVGPLIASIFMAMVRIYRRDFLGIGRAEHLAATQASAASAASEDSSPSLAPEPGPMVGTASMGTPATLNA</sequence>
<name>A0A848M2I4_9BACT</name>
<evidence type="ECO:0000256" key="3">
    <source>
        <dbReference type="ARBA" id="ARBA00022692"/>
    </source>
</evidence>
<comment type="similarity">
    <text evidence="2">Belongs to the autoinducer-2 exporter (AI-2E) (TC 2.A.86) family.</text>
</comment>
<dbReference type="Proteomes" id="UP000518300">
    <property type="component" value="Unassembled WGS sequence"/>
</dbReference>
<evidence type="ECO:0000256" key="5">
    <source>
        <dbReference type="ARBA" id="ARBA00023136"/>
    </source>
</evidence>
<dbReference type="PANTHER" id="PTHR21716:SF4">
    <property type="entry name" value="TRANSMEMBRANE PROTEIN 245"/>
    <property type="match status" value="1"/>
</dbReference>
<keyword evidence="4 7" id="KW-1133">Transmembrane helix</keyword>
<dbReference type="EMBL" id="JABBJJ010000650">
    <property type="protein sequence ID" value="NMO23534.1"/>
    <property type="molecule type" value="Genomic_DNA"/>
</dbReference>
<evidence type="ECO:0000256" key="7">
    <source>
        <dbReference type="SAM" id="Phobius"/>
    </source>
</evidence>
<evidence type="ECO:0000313" key="8">
    <source>
        <dbReference type="EMBL" id="NMO23534.1"/>
    </source>
</evidence>
<accession>A0A848M2I4</accession>
<evidence type="ECO:0000256" key="2">
    <source>
        <dbReference type="ARBA" id="ARBA00009773"/>
    </source>
</evidence>
<feature type="transmembrane region" description="Helical" evidence="7">
    <location>
        <begin position="235"/>
        <end position="264"/>
    </location>
</feature>
<keyword evidence="3 7" id="KW-0812">Transmembrane</keyword>
<keyword evidence="5 7" id="KW-0472">Membrane</keyword>
<dbReference type="InterPro" id="IPR002549">
    <property type="entry name" value="AI-2E-like"/>
</dbReference>
<evidence type="ECO:0000256" key="4">
    <source>
        <dbReference type="ARBA" id="ARBA00022989"/>
    </source>
</evidence>
<protein>
    <submittedName>
        <fullName evidence="8">AI-2E family transporter</fullName>
    </submittedName>
</protein>
<gene>
    <name evidence="8" type="ORF">HG543_53070</name>
</gene>